<dbReference type="GO" id="GO:0017148">
    <property type="term" value="P:negative regulation of translation"/>
    <property type="evidence" value="ECO:0007669"/>
    <property type="project" value="TreeGrafter"/>
</dbReference>
<dbReference type="Gene3D" id="3.30.460.10">
    <property type="entry name" value="Beta Polymerase, domain 2"/>
    <property type="match status" value="1"/>
</dbReference>
<dbReference type="Proteomes" id="UP000242180">
    <property type="component" value="Unassembled WGS sequence"/>
</dbReference>
<evidence type="ECO:0000313" key="3">
    <source>
        <dbReference type="EMBL" id="ORZ00872.1"/>
    </source>
</evidence>
<name>A0A1X2HNJ5_SYNRA</name>
<gene>
    <name evidence="3" type="ORF">BCR43DRAFT_453065</name>
</gene>
<comment type="similarity">
    <text evidence="1">Belongs to the Iojap/RsfS family.</text>
</comment>
<evidence type="ECO:0000313" key="4">
    <source>
        <dbReference type="Proteomes" id="UP000242180"/>
    </source>
</evidence>
<organism evidence="3 4">
    <name type="scientific">Syncephalastrum racemosum</name>
    <name type="common">Filamentous fungus</name>
    <dbReference type="NCBI Taxonomy" id="13706"/>
    <lineage>
        <taxon>Eukaryota</taxon>
        <taxon>Fungi</taxon>
        <taxon>Fungi incertae sedis</taxon>
        <taxon>Mucoromycota</taxon>
        <taxon>Mucoromycotina</taxon>
        <taxon>Mucoromycetes</taxon>
        <taxon>Mucorales</taxon>
        <taxon>Syncephalastraceae</taxon>
        <taxon>Syncephalastrum</taxon>
    </lineage>
</organism>
<dbReference type="Pfam" id="PF02410">
    <property type="entry name" value="RsfS"/>
    <property type="match status" value="1"/>
</dbReference>
<dbReference type="InterPro" id="IPR004394">
    <property type="entry name" value="Iojap/RsfS/C7orf30"/>
</dbReference>
<comment type="caution">
    <text evidence="3">The sequence shown here is derived from an EMBL/GenBank/DDBJ whole genome shotgun (WGS) entry which is preliminary data.</text>
</comment>
<keyword evidence="4" id="KW-1185">Reference proteome</keyword>
<dbReference type="PANTHER" id="PTHR21043:SF0">
    <property type="entry name" value="MITOCHONDRIAL ASSEMBLY OF RIBOSOMAL LARGE SUBUNIT PROTEIN 1"/>
    <property type="match status" value="1"/>
</dbReference>
<dbReference type="EMBL" id="MCGN01000002">
    <property type="protein sequence ID" value="ORZ00872.1"/>
    <property type="molecule type" value="Genomic_DNA"/>
</dbReference>
<feature type="compositionally biased region" description="Acidic residues" evidence="2">
    <location>
        <begin position="253"/>
        <end position="263"/>
    </location>
</feature>
<dbReference type="InterPro" id="IPR043519">
    <property type="entry name" value="NT_sf"/>
</dbReference>
<accession>A0A1X2HNJ5</accession>
<dbReference type="OMA" id="WAEYMIV"/>
<dbReference type="HAMAP" id="MF_01477">
    <property type="entry name" value="Iojap_RsfS"/>
    <property type="match status" value="1"/>
</dbReference>
<sequence length="269" mass="31134">MHRFTRLTQQLTCLTSISTRRAAHGLPLQASLIRNRPSLCRSFVAWQPLRTKQDTIDSANAKISATTEETEEDDLEEIDPKLYEELTTDENGETIDTDWFVEEEDFVPLWQRRAVEGHLQERQASLQELVETGAFTVDTVKQLLEESKMDDVQVLDIRDKCDWTDYMVVASSERGERFLSNVAENIAQAMRKAARTHPDKRFPQPRMEGRDDATGWLLMDLGRCVVHLFTPEMREKYDLESLWTKDTAGWFADEAETETETETETEKRP</sequence>
<dbReference type="GO" id="GO:0090071">
    <property type="term" value="P:negative regulation of ribosome biogenesis"/>
    <property type="evidence" value="ECO:0007669"/>
    <property type="project" value="TreeGrafter"/>
</dbReference>
<dbReference type="InParanoid" id="A0A1X2HNJ5"/>
<dbReference type="AlphaFoldDB" id="A0A1X2HNJ5"/>
<evidence type="ECO:0000256" key="1">
    <source>
        <dbReference type="ARBA" id="ARBA00010574"/>
    </source>
</evidence>
<dbReference type="PANTHER" id="PTHR21043">
    <property type="entry name" value="IOJAP SUPERFAMILY ORTHOLOG"/>
    <property type="match status" value="1"/>
</dbReference>
<dbReference type="OrthoDB" id="21330at2759"/>
<dbReference type="NCBIfam" id="TIGR00090">
    <property type="entry name" value="rsfS_iojap_ybeB"/>
    <property type="match status" value="1"/>
</dbReference>
<evidence type="ECO:0000256" key="2">
    <source>
        <dbReference type="SAM" id="MobiDB-lite"/>
    </source>
</evidence>
<dbReference type="SUPFAM" id="SSF81301">
    <property type="entry name" value="Nucleotidyltransferase"/>
    <property type="match status" value="1"/>
</dbReference>
<dbReference type="GO" id="GO:0043023">
    <property type="term" value="F:ribosomal large subunit binding"/>
    <property type="evidence" value="ECO:0007669"/>
    <property type="project" value="TreeGrafter"/>
</dbReference>
<dbReference type="STRING" id="13706.A0A1X2HNJ5"/>
<protein>
    <submittedName>
        <fullName evidence="3">Oligomerization domain-domain-containing protein</fullName>
    </submittedName>
</protein>
<proteinExistence type="inferred from homology"/>
<feature type="region of interest" description="Disordered" evidence="2">
    <location>
        <begin position="250"/>
        <end position="269"/>
    </location>
</feature>
<reference evidence="3 4" key="1">
    <citation type="submission" date="2016-07" db="EMBL/GenBank/DDBJ databases">
        <title>Pervasive Adenine N6-methylation of Active Genes in Fungi.</title>
        <authorList>
            <consortium name="DOE Joint Genome Institute"/>
            <person name="Mondo S.J."/>
            <person name="Dannebaum R.O."/>
            <person name="Kuo R.C."/>
            <person name="Labutti K."/>
            <person name="Haridas S."/>
            <person name="Kuo A."/>
            <person name="Salamov A."/>
            <person name="Ahrendt S.R."/>
            <person name="Lipzen A."/>
            <person name="Sullivan W."/>
            <person name="Andreopoulos W.B."/>
            <person name="Clum A."/>
            <person name="Lindquist E."/>
            <person name="Daum C."/>
            <person name="Ramamoorthy G.K."/>
            <person name="Gryganskyi A."/>
            <person name="Culley D."/>
            <person name="Magnuson J.K."/>
            <person name="James T.Y."/>
            <person name="O'Malley M.A."/>
            <person name="Stajich J.E."/>
            <person name="Spatafora J.W."/>
            <person name="Visel A."/>
            <person name="Grigoriev I.V."/>
        </authorList>
    </citation>
    <scope>NUCLEOTIDE SEQUENCE [LARGE SCALE GENOMIC DNA]</scope>
    <source>
        <strain evidence="3 4">NRRL 2496</strain>
    </source>
</reference>